<dbReference type="Pfam" id="PF01048">
    <property type="entry name" value="PNP_UDP_1"/>
    <property type="match status" value="1"/>
</dbReference>
<dbReference type="OrthoDB" id="7945729at2"/>
<dbReference type="EMBL" id="BEXT01000001">
    <property type="protein sequence ID" value="GBC59229.1"/>
    <property type="molecule type" value="Genomic_DNA"/>
</dbReference>
<dbReference type="EC" id="2.4.2.3" evidence="1"/>
<reference evidence="6" key="2">
    <citation type="submission" date="2019-01" db="EMBL/GenBank/DDBJ databases">
        <title>Genome sequence of Desulfonema ishimotonii strain Tokyo 01.</title>
        <authorList>
            <person name="Fukui M."/>
        </authorList>
    </citation>
    <scope>NUCLEOTIDE SEQUENCE [LARGE SCALE GENOMIC DNA]</scope>
    <source>
        <strain evidence="6">Tokyo 01</strain>
    </source>
</reference>
<dbReference type="PANTHER" id="PTHR43691:SF11">
    <property type="entry name" value="FI09636P-RELATED"/>
    <property type="match status" value="1"/>
</dbReference>
<evidence type="ECO:0000259" key="4">
    <source>
        <dbReference type="Pfam" id="PF01048"/>
    </source>
</evidence>
<dbReference type="CDD" id="cd09007">
    <property type="entry name" value="NP-I_spr0068"/>
    <property type="match status" value="1"/>
</dbReference>
<dbReference type="PANTHER" id="PTHR43691">
    <property type="entry name" value="URIDINE PHOSPHORYLASE"/>
    <property type="match status" value="1"/>
</dbReference>
<feature type="domain" description="Nucleoside phosphorylase" evidence="4">
    <location>
        <begin position="72"/>
        <end position="240"/>
    </location>
</feature>
<dbReference type="Gene3D" id="3.40.50.1580">
    <property type="entry name" value="Nucleoside phosphorylase domain"/>
    <property type="match status" value="1"/>
</dbReference>
<dbReference type="InterPro" id="IPR000845">
    <property type="entry name" value="Nucleoside_phosphorylase_d"/>
</dbReference>
<name>A0A401FQG0_9BACT</name>
<evidence type="ECO:0000313" key="5">
    <source>
        <dbReference type="EMBL" id="GBC59229.1"/>
    </source>
</evidence>
<dbReference type="AlphaFoldDB" id="A0A401FQG0"/>
<dbReference type="GO" id="GO:0009116">
    <property type="term" value="P:nucleoside metabolic process"/>
    <property type="evidence" value="ECO:0007669"/>
    <property type="project" value="InterPro"/>
</dbReference>
<keyword evidence="6" id="KW-1185">Reference proteome</keyword>
<organism evidence="5 6">
    <name type="scientific">Desulfonema ishimotonii</name>
    <dbReference type="NCBI Taxonomy" id="45657"/>
    <lineage>
        <taxon>Bacteria</taxon>
        <taxon>Pseudomonadati</taxon>
        <taxon>Thermodesulfobacteriota</taxon>
        <taxon>Desulfobacteria</taxon>
        <taxon>Desulfobacterales</taxon>
        <taxon>Desulfococcaceae</taxon>
        <taxon>Desulfonema</taxon>
    </lineage>
</organism>
<evidence type="ECO:0000313" key="6">
    <source>
        <dbReference type="Proteomes" id="UP000288096"/>
    </source>
</evidence>
<dbReference type="Proteomes" id="UP000288096">
    <property type="component" value="Unassembled WGS sequence"/>
</dbReference>
<comment type="caution">
    <text evidence="5">The sequence shown here is derived from an EMBL/GenBank/DDBJ whole genome shotgun (WGS) entry which is preliminary data.</text>
</comment>
<accession>A0A401FQG0</accession>
<comment type="catalytic activity">
    <reaction evidence="3">
        <text>uridine + phosphate = alpha-D-ribose 1-phosphate + uracil</text>
        <dbReference type="Rhea" id="RHEA:24388"/>
        <dbReference type="ChEBI" id="CHEBI:16704"/>
        <dbReference type="ChEBI" id="CHEBI:17568"/>
        <dbReference type="ChEBI" id="CHEBI:43474"/>
        <dbReference type="ChEBI" id="CHEBI:57720"/>
        <dbReference type="EC" id="2.4.2.3"/>
    </reaction>
</comment>
<gene>
    <name evidence="5" type="ORF">DENIS_0165</name>
</gene>
<protein>
    <recommendedName>
        <fullName evidence="2">Uridine phosphorylase</fullName>
        <ecNumber evidence="1">2.4.2.3</ecNumber>
    </recommendedName>
</protein>
<sequence>MIPGNDAVINPSKGKKAPAPGPLAVMVSSQGDVNALCNLMSLNGRPAAHLMMSQVRMPADPESRFSLTGPVVSAPYAVMLLETLVAWGAREIIFFGWCGSLSPHVRIGDIVLPTGAIIDEGTSPGYDGQHLGTALPSGEMNNRIRTALKNHDLSFHEGAIWSTDAIYRETREKVKYFQARNAVGVEMELSALFTAGKFRNVRVGAVLVVSDELATLTWQPGFKDKRFRNSRSAVAEVIKELCQTVP</sequence>
<evidence type="ECO:0000256" key="3">
    <source>
        <dbReference type="ARBA" id="ARBA00048447"/>
    </source>
</evidence>
<proteinExistence type="predicted"/>
<reference evidence="6" key="1">
    <citation type="submission" date="2017-11" db="EMBL/GenBank/DDBJ databases">
        <authorList>
            <person name="Watanabe M."/>
            <person name="Kojima H."/>
        </authorList>
    </citation>
    <scope>NUCLEOTIDE SEQUENCE [LARGE SCALE GENOMIC DNA]</scope>
    <source>
        <strain evidence="6">Tokyo 01</strain>
    </source>
</reference>
<evidence type="ECO:0000256" key="1">
    <source>
        <dbReference type="ARBA" id="ARBA00011888"/>
    </source>
</evidence>
<dbReference type="GO" id="GO:0004850">
    <property type="term" value="F:uridine phosphorylase activity"/>
    <property type="evidence" value="ECO:0007669"/>
    <property type="project" value="UniProtKB-EC"/>
</dbReference>
<dbReference type="RefSeq" id="WP_124326757.1">
    <property type="nucleotide sequence ID" value="NZ_BEXT01000001.1"/>
</dbReference>
<dbReference type="SUPFAM" id="SSF53167">
    <property type="entry name" value="Purine and uridine phosphorylases"/>
    <property type="match status" value="1"/>
</dbReference>
<dbReference type="GO" id="GO:0005829">
    <property type="term" value="C:cytosol"/>
    <property type="evidence" value="ECO:0007669"/>
    <property type="project" value="TreeGrafter"/>
</dbReference>
<evidence type="ECO:0000256" key="2">
    <source>
        <dbReference type="ARBA" id="ARBA00021980"/>
    </source>
</evidence>
<dbReference type="InterPro" id="IPR035994">
    <property type="entry name" value="Nucleoside_phosphorylase_sf"/>
</dbReference>